<sequence>MYLERKKILIKTAVTALTIISLAGGILPQRAKAESTQLYVQSTTDKNFDIQRNVGYLVPGLTEENVNQRLTSLLGTLDKKVSAEERKKAYDMLAKIVSLEKMRREEKVYNPSKLENIYMTRLNDYLNQLTIKYFPDAKKIAEELEDAYVQTPSVQNPIIENLKSVLSKKDYQKVKKLYENYIKTDGDIEQTADDIYEILSKYKELKAEAVLLNIFTADNGTVAQFTINTSNMTLKYQDPTGTGIKKLTKKQITKYKQAWKELRKIIPDSMLKNFKEFDISTDGKYGVLAFVQNIDEKGKTWKISIDPADMDDKVEFANTVIHEYGHYLSLNDTQVTYANENMDEDSMIDDFDLYREPSMITKKNSYLNQFYNKYWKDFAIDRDINTSSQLFYFRHSNQFIDTYASTSCAEDFAECFSFYVLPSGEKLTKEQQEKLDFFDQFKKVKEIKTQILSNMKKNNIIM</sequence>
<reference evidence="1 2" key="1">
    <citation type="submission" date="2019-08" db="EMBL/GenBank/DDBJ databases">
        <title>In-depth cultivation of the pig gut microbiome towards novel bacterial diversity and tailored functional studies.</title>
        <authorList>
            <person name="Wylensek D."/>
            <person name="Hitch T.C.A."/>
            <person name="Clavel T."/>
        </authorList>
    </citation>
    <scope>NUCLEOTIDE SEQUENCE [LARGE SCALE GENOMIC DNA]</scope>
    <source>
        <strain evidence="1 2">WCA-693-APC-MOT-I</strain>
    </source>
</reference>
<proteinExistence type="predicted"/>
<comment type="caution">
    <text evidence="1">The sequence shown here is derived from an EMBL/GenBank/DDBJ whole genome shotgun (WGS) entry which is preliminary data.</text>
</comment>
<name>A0A6L5XXP2_9FIRM</name>
<protein>
    <submittedName>
        <fullName evidence="1">Uncharacterized protein</fullName>
    </submittedName>
</protein>
<dbReference type="EMBL" id="VUMT01000005">
    <property type="protein sequence ID" value="MSS63241.1"/>
    <property type="molecule type" value="Genomic_DNA"/>
</dbReference>
<keyword evidence="2" id="KW-1185">Reference proteome</keyword>
<organism evidence="1 2">
    <name type="scientific">Velocimicrobium porci</name>
    <dbReference type="NCBI Taxonomy" id="2606634"/>
    <lineage>
        <taxon>Bacteria</taxon>
        <taxon>Bacillati</taxon>
        <taxon>Bacillota</taxon>
        <taxon>Clostridia</taxon>
        <taxon>Lachnospirales</taxon>
        <taxon>Lachnospiraceae</taxon>
        <taxon>Velocimicrobium</taxon>
    </lineage>
</organism>
<dbReference type="RefSeq" id="WP_154518169.1">
    <property type="nucleotide sequence ID" value="NZ_VUMT01000005.1"/>
</dbReference>
<gene>
    <name evidence="1" type="ORF">FYJ58_05025</name>
</gene>
<evidence type="ECO:0000313" key="1">
    <source>
        <dbReference type="EMBL" id="MSS63241.1"/>
    </source>
</evidence>
<accession>A0A6L5XXP2</accession>
<dbReference type="AlphaFoldDB" id="A0A6L5XXP2"/>
<dbReference type="SUPFAM" id="SSF55486">
    <property type="entry name" value="Metalloproteases ('zincins'), catalytic domain"/>
    <property type="match status" value="1"/>
</dbReference>
<dbReference type="Proteomes" id="UP000482209">
    <property type="component" value="Unassembled WGS sequence"/>
</dbReference>
<evidence type="ECO:0000313" key="2">
    <source>
        <dbReference type="Proteomes" id="UP000482209"/>
    </source>
</evidence>